<feature type="domain" description="HTH araC/xylS-type" evidence="4">
    <location>
        <begin position="153"/>
        <end position="252"/>
    </location>
</feature>
<keyword evidence="6" id="KW-1185">Reference proteome</keyword>
<name>A0ABS5J1K3_9BACT</name>
<dbReference type="PANTHER" id="PTHR43280">
    <property type="entry name" value="ARAC-FAMILY TRANSCRIPTIONAL REGULATOR"/>
    <property type="match status" value="1"/>
</dbReference>
<gene>
    <name evidence="5" type="ORF">KE626_13445</name>
</gene>
<dbReference type="PROSITE" id="PS01124">
    <property type="entry name" value="HTH_ARAC_FAMILY_2"/>
    <property type="match status" value="1"/>
</dbReference>
<dbReference type="SMART" id="SM00342">
    <property type="entry name" value="HTH_ARAC"/>
    <property type="match status" value="1"/>
</dbReference>
<evidence type="ECO:0000313" key="6">
    <source>
        <dbReference type="Proteomes" id="UP000676386"/>
    </source>
</evidence>
<protein>
    <submittedName>
        <fullName evidence="5">Helix-turn-helix domain-containing protein</fullName>
    </submittedName>
</protein>
<keyword evidence="1" id="KW-0805">Transcription regulation</keyword>
<evidence type="ECO:0000313" key="5">
    <source>
        <dbReference type="EMBL" id="MBS0028317.1"/>
    </source>
</evidence>
<organism evidence="5 6">
    <name type="scientific">Chitinophaga hostae</name>
    <dbReference type="NCBI Taxonomy" id="2831022"/>
    <lineage>
        <taxon>Bacteria</taxon>
        <taxon>Pseudomonadati</taxon>
        <taxon>Bacteroidota</taxon>
        <taxon>Chitinophagia</taxon>
        <taxon>Chitinophagales</taxon>
        <taxon>Chitinophagaceae</taxon>
        <taxon>Chitinophaga</taxon>
    </lineage>
</organism>
<reference evidence="5 6" key="1">
    <citation type="submission" date="2021-04" db="EMBL/GenBank/DDBJ databases">
        <title>Chitinophaga sp. nov., isolated from the rhizosphere soil.</title>
        <authorList>
            <person name="He S."/>
        </authorList>
    </citation>
    <scope>NUCLEOTIDE SEQUENCE [LARGE SCALE GENOMIC DNA]</scope>
    <source>
        <strain evidence="5 6">2R12</strain>
    </source>
</reference>
<dbReference type="Gene3D" id="3.40.50.2300">
    <property type="match status" value="1"/>
</dbReference>
<sequence length="261" mass="29176">MRKRKLLIVENGDDAAPDVSAWMDQTYQVQKAYSCMEASDMAVKDEPDLIIGNAAICNAGADSFCRKIKTDERIWHIPLIILAGNVSEQRQAEILKSGADLCLAAGSYSGELLLSYIHNMLSLKEALRRRYGKRIFAGPPDRSVIVADTSFIRELIQVIGEKMQDPDFSVEMLAAEMKLSKSQLYRRFSEGTKLSVGEFIRGLRLQKAAVLLLYSGKNVSEVAYEVGFRERKHFSREFKRLFGKSPVEFATDVPPGGNTIS</sequence>
<keyword evidence="2" id="KW-0238">DNA-binding</keyword>
<dbReference type="PROSITE" id="PS00041">
    <property type="entry name" value="HTH_ARAC_FAMILY_1"/>
    <property type="match status" value="1"/>
</dbReference>
<evidence type="ECO:0000256" key="1">
    <source>
        <dbReference type="ARBA" id="ARBA00023015"/>
    </source>
</evidence>
<proteinExistence type="predicted"/>
<evidence type="ECO:0000259" key="4">
    <source>
        <dbReference type="PROSITE" id="PS01124"/>
    </source>
</evidence>
<dbReference type="Proteomes" id="UP000676386">
    <property type="component" value="Unassembled WGS sequence"/>
</dbReference>
<evidence type="ECO:0000256" key="3">
    <source>
        <dbReference type="ARBA" id="ARBA00023163"/>
    </source>
</evidence>
<keyword evidence="3" id="KW-0804">Transcription</keyword>
<dbReference type="RefSeq" id="WP_211973419.1">
    <property type="nucleotide sequence ID" value="NZ_CBFHAM010000007.1"/>
</dbReference>
<dbReference type="InterPro" id="IPR018060">
    <property type="entry name" value="HTH_AraC"/>
</dbReference>
<dbReference type="Pfam" id="PF12833">
    <property type="entry name" value="HTH_18"/>
    <property type="match status" value="1"/>
</dbReference>
<dbReference type="InterPro" id="IPR020449">
    <property type="entry name" value="Tscrpt_reg_AraC-type_HTH"/>
</dbReference>
<dbReference type="PRINTS" id="PR00032">
    <property type="entry name" value="HTHARAC"/>
</dbReference>
<comment type="caution">
    <text evidence="5">The sequence shown here is derived from an EMBL/GenBank/DDBJ whole genome shotgun (WGS) entry which is preliminary data.</text>
</comment>
<dbReference type="Gene3D" id="1.10.10.60">
    <property type="entry name" value="Homeodomain-like"/>
    <property type="match status" value="1"/>
</dbReference>
<evidence type="ECO:0000256" key="2">
    <source>
        <dbReference type="ARBA" id="ARBA00023125"/>
    </source>
</evidence>
<dbReference type="SUPFAM" id="SSF46689">
    <property type="entry name" value="Homeodomain-like"/>
    <property type="match status" value="1"/>
</dbReference>
<dbReference type="InterPro" id="IPR009057">
    <property type="entry name" value="Homeodomain-like_sf"/>
</dbReference>
<dbReference type="PANTHER" id="PTHR43280:SF2">
    <property type="entry name" value="HTH-TYPE TRANSCRIPTIONAL REGULATOR EXSA"/>
    <property type="match status" value="1"/>
</dbReference>
<accession>A0ABS5J1K3</accession>
<dbReference type="InterPro" id="IPR011006">
    <property type="entry name" value="CheY-like_superfamily"/>
</dbReference>
<dbReference type="EMBL" id="JAGTXB010000005">
    <property type="protein sequence ID" value="MBS0028317.1"/>
    <property type="molecule type" value="Genomic_DNA"/>
</dbReference>
<dbReference type="SUPFAM" id="SSF52172">
    <property type="entry name" value="CheY-like"/>
    <property type="match status" value="1"/>
</dbReference>
<dbReference type="InterPro" id="IPR018062">
    <property type="entry name" value="HTH_AraC-typ_CS"/>
</dbReference>